<dbReference type="Gene3D" id="3.40.50.300">
    <property type="entry name" value="P-loop containing nucleotide triphosphate hydrolases"/>
    <property type="match status" value="2"/>
</dbReference>
<dbReference type="GO" id="GO:0016887">
    <property type="term" value="F:ATP hydrolysis activity"/>
    <property type="evidence" value="ECO:0007669"/>
    <property type="project" value="TreeGrafter"/>
</dbReference>
<keyword evidence="2" id="KW-0540">Nuclease</keyword>
<dbReference type="GO" id="GO:0006260">
    <property type="term" value="P:DNA replication"/>
    <property type="evidence" value="ECO:0007669"/>
    <property type="project" value="InterPro"/>
</dbReference>
<feature type="region of interest" description="Disordered" evidence="4">
    <location>
        <begin position="253"/>
        <end position="281"/>
    </location>
</feature>
<keyword evidence="8" id="KW-1185">Reference proteome</keyword>
<dbReference type="GO" id="GO:0003887">
    <property type="term" value="F:DNA-directed DNA polymerase activity"/>
    <property type="evidence" value="ECO:0007669"/>
    <property type="project" value="InterPro"/>
</dbReference>
<dbReference type="SMART" id="SM00487">
    <property type="entry name" value="DEXDc"/>
    <property type="match status" value="1"/>
</dbReference>
<dbReference type="InterPro" id="IPR011545">
    <property type="entry name" value="DEAD/DEAH_box_helicase_dom"/>
</dbReference>
<dbReference type="EMBL" id="RCWJ01000001">
    <property type="protein sequence ID" value="RLQ86412.1"/>
    <property type="molecule type" value="Genomic_DNA"/>
</dbReference>
<name>A0A3L7JD44_9MICO</name>
<protein>
    <submittedName>
        <fullName evidence="7">DEAD/DEAH box helicase</fullName>
    </submittedName>
</protein>
<dbReference type="InterPro" id="IPR001650">
    <property type="entry name" value="Helicase_C-like"/>
</dbReference>
<comment type="caution">
    <text evidence="7">The sequence shown here is derived from an EMBL/GenBank/DDBJ whole genome shotgun (WGS) entry which is preliminary data.</text>
</comment>
<evidence type="ECO:0000256" key="2">
    <source>
        <dbReference type="ARBA" id="ARBA00022839"/>
    </source>
</evidence>
<dbReference type="Gene3D" id="3.30.420.10">
    <property type="entry name" value="Ribonuclease H-like superfamily/Ribonuclease H"/>
    <property type="match status" value="1"/>
</dbReference>
<dbReference type="GO" id="GO:0003677">
    <property type="term" value="F:DNA binding"/>
    <property type="evidence" value="ECO:0007669"/>
    <property type="project" value="InterPro"/>
</dbReference>
<keyword evidence="7" id="KW-0347">Helicase</keyword>
<dbReference type="CDD" id="cd18796">
    <property type="entry name" value="SF2_C_LHR"/>
    <property type="match status" value="1"/>
</dbReference>
<keyword evidence="2" id="KW-0378">Hydrolase</keyword>
<dbReference type="SMART" id="SM00479">
    <property type="entry name" value="EXOIII"/>
    <property type="match status" value="1"/>
</dbReference>
<feature type="domain" description="Helicase ATP-binding" evidence="5">
    <location>
        <begin position="49"/>
        <end position="233"/>
    </location>
</feature>
<dbReference type="InterPro" id="IPR012337">
    <property type="entry name" value="RNaseH-like_sf"/>
</dbReference>
<dbReference type="Pfam" id="PF00270">
    <property type="entry name" value="DEAD"/>
    <property type="match status" value="1"/>
</dbReference>
<evidence type="ECO:0000259" key="5">
    <source>
        <dbReference type="PROSITE" id="PS51192"/>
    </source>
</evidence>
<dbReference type="Proteomes" id="UP000282460">
    <property type="component" value="Unassembled WGS sequence"/>
</dbReference>
<dbReference type="PANTHER" id="PTHR47962">
    <property type="entry name" value="ATP-DEPENDENT HELICASE LHR-RELATED-RELATED"/>
    <property type="match status" value="1"/>
</dbReference>
<evidence type="ECO:0000256" key="3">
    <source>
        <dbReference type="ARBA" id="ARBA00022840"/>
    </source>
</evidence>
<proteinExistence type="predicted"/>
<evidence type="ECO:0000313" key="7">
    <source>
        <dbReference type="EMBL" id="RLQ86412.1"/>
    </source>
</evidence>
<dbReference type="AlphaFoldDB" id="A0A3L7JD44"/>
<dbReference type="InterPro" id="IPR014001">
    <property type="entry name" value="Helicase_ATP-bd"/>
</dbReference>
<evidence type="ECO:0000256" key="1">
    <source>
        <dbReference type="ARBA" id="ARBA00022741"/>
    </source>
</evidence>
<keyword evidence="2" id="KW-0269">Exonuclease</keyword>
<dbReference type="OrthoDB" id="3197455at2"/>
<keyword evidence="3" id="KW-0067">ATP-binding</keyword>
<dbReference type="GO" id="GO:0005524">
    <property type="term" value="F:ATP binding"/>
    <property type="evidence" value="ECO:0007669"/>
    <property type="project" value="UniProtKB-KW"/>
</dbReference>
<dbReference type="GO" id="GO:0004386">
    <property type="term" value="F:helicase activity"/>
    <property type="evidence" value="ECO:0007669"/>
    <property type="project" value="UniProtKB-KW"/>
</dbReference>
<dbReference type="SMART" id="SM00490">
    <property type="entry name" value="HELICc"/>
    <property type="match status" value="1"/>
</dbReference>
<dbReference type="GO" id="GO:0004527">
    <property type="term" value="F:exonuclease activity"/>
    <property type="evidence" value="ECO:0007669"/>
    <property type="project" value="UniProtKB-KW"/>
</dbReference>
<dbReference type="SUPFAM" id="SSF52540">
    <property type="entry name" value="P-loop containing nucleoside triphosphate hydrolases"/>
    <property type="match status" value="1"/>
</dbReference>
<dbReference type="SUPFAM" id="SSF53098">
    <property type="entry name" value="Ribonuclease H-like"/>
    <property type="match status" value="1"/>
</dbReference>
<dbReference type="InterPro" id="IPR006054">
    <property type="entry name" value="DnaQ"/>
</dbReference>
<dbReference type="InterPro" id="IPR027417">
    <property type="entry name" value="P-loop_NTPase"/>
</dbReference>
<gene>
    <name evidence="7" type="ORF">D9V28_06245</name>
</gene>
<keyword evidence="1" id="KW-0547">Nucleotide-binding</keyword>
<evidence type="ECO:0000256" key="4">
    <source>
        <dbReference type="SAM" id="MobiDB-lite"/>
    </source>
</evidence>
<dbReference type="FunFam" id="3.30.420.10:FF:000045">
    <property type="entry name" value="3'-5' exonuclease DinG"/>
    <property type="match status" value="1"/>
</dbReference>
<dbReference type="PROSITE" id="PS51192">
    <property type="entry name" value="HELICASE_ATP_BIND_1"/>
    <property type="match status" value="1"/>
</dbReference>
<dbReference type="InterPro" id="IPR036397">
    <property type="entry name" value="RNaseH_sf"/>
</dbReference>
<evidence type="ECO:0000313" key="8">
    <source>
        <dbReference type="Proteomes" id="UP000282460"/>
    </source>
</evidence>
<dbReference type="CDD" id="cd06127">
    <property type="entry name" value="DEDDh"/>
    <property type="match status" value="1"/>
</dbReference>
<dbReference type="InterPro" id="IPR013520">
    <property type="entry name" value="Ribonucl_H"/>
</dbReference>
<dbReference type="Pfam" id="PF00271">
    <property type="entry name" value="Helicase_C"/>
    <property type="match status" value="1"/>
</dbReference>
<dbReference type="PANTHER" id="PTHR47962:SF5">
    <property type="entry name" value="ATP-DEPENDENT HELICASE LHR-RELATED"/>
    <property type="match status" value="1"/>
</dbReference>
<dbReference type="NCBIfam" id="TIGR00573">
    <property type="entry name" value="dnaq"/>
    <property type="match status" value="1"/>
</dbReference>
<dbReference type="PROSITE" id="PS51194">
    <property type="entry name" value="HELICASE_CTER"/>
    <property type="match status" value="1"/>
</dbReference>
<dbReference type="InterPro" id="IPR052511">
    <property type="entry name" value="ATP-dep_Helicase"/>
</dbReference>
<sequence length="993" mass="108307">MTSPHFDSEPGSRALIPSRGFDDLHPQVQRWIWNQNWAELRRVQQLAISPILEGSRDVIISAATASGKTEAAWLPICSKLAYEAEAGISAPGIKALYISPLKALINDQFERLESLCELVDMPVVRRHGDVSGSERQALTRKPDGLLLITPEALEAQFVLKGPQVPALFAGLRYVVIDEMHSFIGTERGAQLQSLLHRIELATRRRVVRIGLSATFADFSAAADFLRPRRGADVEVVRDESEGRSDLRLQVRGYRLSPPPRESGEQHRRPKQTAFEFTDENGSSPCEGTIAGHLFRVLRGQDNLVFANSRSDVETYSDSLREASDAARVPNEFLPHHGSLSKQLREDVEARLKDPSTPTTAVCTSTLEMGVDIGSADSVAQIGPPYSVAALRQRVGRSGRRGKPAVLRIYLTETGLDSETNVTDRLRTRTFQTAAVVDLMLKHWYEPPAMTKLHLSTLIQQILSVVAQHGGATAGQLFNALCAAGPFEYVSRSQFVELLRNLGSTELLSQAGDGTLLPGVVGERIINHYSFYAAFASSEEYRLLAHGQLLGTIPVDFPVLVDSMMIFAGRRWLVVAVDTATKTIELTEARGGVTPQFNPSSGDIADRIRQKMRELYVATEVPAYLDQQARVLFAEGQSAFAQHDLAENAVVSAGKNCLLFVWRGSRVCTTLSAMLTIMGVKNSVESMTIKCQDVTREELLGILAAIGSMPKPTARDLAGSAPIQNVDKYDEYLSESLLRDSAAARDFDVDGAWDELTSIVADHPAIPDVVPESWTSVDELAVLGETPFVVVDVETTGLSPRNGARVVEIALVSLDSKGNVTDTWSTLIDPEVDTGPRHVHGISSQDVSEAPVFAGIIDEVAHRLSGRIVVAHNAPFDLKFLSSEFERAGARPMSWPTLCTLRLSQRLFPGEPANLSALCDRLGIDASPTHAALDDAVATAYLLRSLLSTAPTDVTHSAETLGVRPIRLGPNWPAPVVPAPVRLRPVPTDDLRRV</sequence>
<reference evidence="7 8" key="1">
    <citation type="submission" date="2018-10" db="EMBL/GenBank/DDBJ databases">
        <authorList>
            <person name="Li J."/>
        </authorList>
    </citation>
    <scope>NUCLEOTIDE SEQUENCE [LARGE SCALE GENOMIC DNA]</scope>
    <source>
        <strain evidence="7 8">ZD1-4</strain>
    </source>
</reference>
<evidence type="ECO:0000259" key="6">
    <source>
        <dbReference type="PROSITE" id="PS51194"/>
    </source>
</evidence>
<feature type="domain" description="Helicase C-terminal" evidence="6">
    <location>
        <begin position="288"/>
        <end position="444"/>
    </location>
</feature>
<dbReference type="Pfam" id="PF00929">
    <property type="entry name" value="RNase_T"/>
    <property type="match status" value="1"/>
</dbReference>
<accession>A0A3L7JD44</accession>
<organism evidence="7 8">
    <name type="scientific">Mycetocola zhadangensis</name>
    <dbReference type="NCBI Taxonomy" id="1164595"/>
    <lineage>
        <taxon>Bacteria</taxon>
        <taxon>Bacillati</taxon>
        <taxon>Actinomycetota</taxon>
        <taxon>Actinomycetes</taxon>
        <taxon>Micrococcales</taxon>
        <taxon>Microbacteriaceae</taxon>
        <taxon>Mycetocola</taxon>
    </lineage>
</organism>